<dbReference type="InterPro" id="IPR003399">
    <property type="entry name" value="Mce/MlaD"/>
</dbReference>
<dbReference type="NCBIfam" id="TIGR00996">
    <property type="entry name" value="Mtu_fam_mce"/>
    <property type="match status" value="1"/>
</dbReference>
<reference evidence="5" key="1">
    <citation type="submission" date="2021-03" db="EMBL/GenBank/DDBJ databases">
        <authorList>
            <person name="Kanchanasin P."/>
            <person name="Saeng-In P."/>
            <person name="Phongsopitanun W."/>
            <person name="Yuki M."/>
            <person name="Kudo T."/>
            <person name="Ohkuma M."/>
            <person name="Tanasupawat S."/>
        </authorList>
    </citation>
    <scope>NUCLEOTIDE SEQUENCE</scope>
    <source>
        <strain evidence="5">GKU 128</strain>
    </source>
</reference>
<evidence type="ECO:0000259" key="4">
    <source>
        <dbReference type="Pfam" id="PF11887"/>
    </source>
</evidence>
<sequence length="355" mass="38087">MKLTGQGLKGLGGPLFNSIIFIVVTVLATALLAASITDTQSGDRVSYYAKFTDVAGLHPGHGVRIAGVRVGTVEKIKVTDHRLALVKFSVDRDRDLPRSTTAAVKYLNLVGGRYIALAQGSGAPGQTLRHGGTIPVEQTTGPLNLTQLFQGFQPLMQALSPHDVNTLSESIVKVLQGEGGTVESLLRTVGELTTTLAGRDQVIGQVITNLNTVVGTINDRDAQLVDLVTTLRRLTSGLAADRQPIGEAVVGIGNLANAVADLLQVNRYPIKQSIQQLGRLSTNLNRDEPLVDRFLQRLPDKVTTISRLASYGSWTNFYQCEVTLIGVHYAGDDVDHRPPPTGLPISEDGEKRCRG</sequence>
<dbReference type="AlphaFoldDB" id="A0A939P9J1"/>
<comment type="caution">
    <text evidence="5">The sequence shown here is derived from an EMBL/GenBank/DDBJ whole genome shotgun (WGS) entry which is preliminary data.</text>
</comment>
<feature type="transmembrane region" description="Helical" evidence="2">
    <location>
        <begin position="15"/>
        <end position="34"/>
    </location>
</feature>
<accession>A0A939P9J1</accession>
<feature type="domain" description="Mce/MlaD" evidence="3">
    <location>
        <begin position="45"/>
        <end position="120"/>
    </location>
</feature>
<dbReference type="EMBL" id="JAGEOJ010000005">
    <property type="protein sequence ID" value="MBO2447977.1"/>
    <property type="molecule type" value="Genomic_DNA"/>
</dbReference>
<evidence type="ECO:0000259" key="3">
    <source>
        <dbReference type="Pfam" id="PF02470"/>
    </source>
</evidence>
<feature type="domain" description="Mammalian cell entry C-terminal" evidence="4">
    <location>
        <begin position="126"/>
        <end position="313"/>
    </location>
</feature>
<dbReference type="PANTHER" id="PTHR33371:SF17">
    <property type="entry name" value="MCE-FAMILY PROTEIN MCE1B"/>
    <property type="match status" value="1"/>
</dbReference>
<dbReference type="Pfam" id="PF11887">
    <property type="entry name" value="Mce4_CUP1"/>
    <property type="match status" value="1"/>
</dbReference>
<proteinExistence type="predicted"/>
<feature type="region of interest" description="Disordered" evidence="1">
    <location>
        <begin position="333"/>
        <end position="355"/>
    </location>
</feature>
<dbReference type="PANTHER" id="PTHR33371">
    <property type="entry name" value="INTERMEMBRANE PHOSPHOLIPID TRANSPORT SYSTEM BINDING PROTEIN MLAD-RELATED"/>
    <property type="match status" value="1"/>
</dbReference>
<gene>
    <name evidence="5" type="ORF">J4573_12810</name>
</gene>
<evidence type="ECO:0000256" key="1">
    <source>
        <dbReference type="SAM" id="MobiDB-lite"/>
    </source>
</evidence>
<dbReference type="InterPro" id="IPR005693">
    <property type="entry name" value="Mce"/>
</dbReference>
<organism evidence="5 6">
    <name type="scientific">Actinomadura barringtoniae</name>
    <dbReference type="NCBI Taxonomy" id="1427535"/>
    <lineage>
        <taxon>Bacteria</taxon>
        <taxon>Bacillati</taxon>
        <taxon>Actinomycetota</taxon>
        <taxon>Actinomycetes</taxon>
        <taxon>Streptosporangiales</taxon>
        <taxon>Thermomonosporaceae</taxon>
        <taxon>Actinomadura</taxon>
    </lineage>
</organism>
<dbReference type="Proteomes" id="UP000669179">
    <property type="component" value="Unassembled WGS sequence"/>
</dbReference>
<evidence type="ECO:0000313" key="5">
    <source>
        <dbReference type="EMBL" id="MBO2447977.1"/>
    </source>
</evidence>
<keyword evidence="2" id="KW-0472">Membrane</keyword>
<dbReference type="GO" id="GO:0051701">
    <property type="term" value="P:biological process involved in interaction with host"/>
    <property type="evidence" value="ECO:0007669"/>
    <property type="project" value="TreeGrafter"/>
</dbReference>
<keyword evidence="2" id="KW-0812">Transmembrane</keyword>
<keyword evidence="6" id="KW-1185">Reference proteome</keyword>
<evidence type="ECO:0000313" key="6">
    <source>
        <dbReference type="Proteomes" id="UP000669179"/>
    </source>
</evidence>
<dbReference type="InterPro" id="IPR052336">
    <property type="entry name" value="MlaD_Phospholipid_Transporter"/>
</dbReference>
<dbReference type="InterPro" id="IPR024516">
    <property type="entry name" value="Mce_C"/>
</dbReference>
<protein>
    <submittedName>
        <fullName evidence="5">MCE family protein</fullName>
    </submittedName>
</protein>
<dbReference type="GO" id="GO:0005576">
    <property type="term" value="C:extracellular region"/>
    <property type="evidence" value="ECO:0007669"/>
    <property type="project" value="TreeGrafter"/>
</dbReference>
<dbReference type="RefSeq" id="WP_208255647.1">
    <property type="nucleotide sequence ID" value="NZ_JAGEOJ010000005.1"/>
</dbReference>
<evidence type="ECO:0000256" key="2">
    <source>
        <dbReference type="SAM" id="Phobius"/>
    </source>
</evidence>
<keyword evidence="2" id="KW-1133">Transmembrane helix</keyword>
<dbReference type="Pfam" id="PF02470">
    <property type="entry name" value="MlaD"/>
    <property type="match status" value="1"/>
</dbReference>
<name>A0A939P9J1_9ACTN</name>